<gene>
    <name evidence="2" type="ORF">E2562_032426</name>
</gene>
<evidence type="ECO:0000313" key="2">
    <source>
        <dbReference type="EMBL" id="KAF0919968.1"/>
    </source>
</evidence>
<dbReference type="Proteomes" id="UP000479710">
    <property type="component" value="Unassembled WGS sequence"/>
</dbReference>
<dbReference type="Gene3D" id="2.60.40.2310">
    <property type="match status" value="1"/>
</dbReference>
<feature type="domain" description="Subtilisin-like protease fibronectin type-III" evidence="1">
    <location>
        <begin position="6"/>
        <end position="61"/>
    </location>
</feature>
<dbReference type="InterPro" id="IPR041469">
    <property type="entry name" value="Subtilisin-like_FN3"/>
</dbReference>
<evidence type="ECO:0000259" key="1">
    <source>
        <dbReference type="Pfam" id="PF17766"/>
    </source>
</evidence>
<proteinExistence type="predicted"/>
<evidence type="ECO:0000313" key="3">
    <source>
        <dbReference type="Proteomes" id="UP000479710"/>
    </source>
</evidence>
<accession>A0A6G1E5A3</accession>
<keyword evidence="3" id="KW-1185">Reference proteome</keyword>
<sequence>MAFGRSGGQTTQHRTVTNVRANTNGVYDVTVTMPPGTTLTVTPTRLTFNTQRKTLGYSITV</sequence>
<comment type="caution">
    <text evidence="2">The sequence shown here is derived from an EMBL/GenBank/DDBJ whole genome shotgun (WGS) entry which is preliminary data.</text>
</comment>
<dbReference type="EMBL" id="SPHZ02000005">
    <property type="protein sequence ID" value="KAF0919968.1"/>
    <property type="molecule type" value="Genomic_DNA"/>
</dbReference>
<reference evidence="2 3" key="1">
    <citation type="submission" date="2019-11" db="EMBL/GenBank/DDBJ databases">
        <title>Whole genome sequence of Oryza granulata.</title>
        <authorList>
            <person name="Li W."/>
        </authorList>
    </citation>
    <scope>NUCLEOTIDE SEQUENCE [LARGE SCALE GENOMIC DNA]</scope>
    <source>
        <strain evidence="3">cv. Menghai</strain>
        <tissue evidence="2">Leaf</tissue>
    </source>
</reference>
<protein>
    <recommendedName>
        <fullName evidence="1">Subtilisin-like protease fibronectin type-III domain-containing protein</fullName>
    </recommendedName>
</protein>
<name>A0A6G1E5A3_9ORYZ</name>
<dbReference type="Pfam" id="PF17766">
    <property type="entry name" value="fn3_6"/>
    <property type="match status" value="1"/>
</dbReference>
<organism evidence="2 3">
    <name type="scientific">Oryza meyeriana var. granulata</name>
    <dbReference type="NCBI Taxonomy" id="110450"/>
    <lineage>
        <taxon>Eukaryota</taxon>
        <taxon>Viridiplantae</taxon>
        <taxon>Streptophyta</taxon>
        <taxon>Embryophyta</taxon>
        <taxon>Tracheophyta</taxon>
        <taxon>Spermatophyta</taxon>
        <taxon>Magnoliopsida</taxon>
        <taxon>Liliopsida</taxon>
        <taxon>Poales</taxon>
        <taxon>Poaceae</taxon>
        <taxon>BOP clade</taxon>
        <taxon>Oryzoideae</taxon>
        <taxon>Oryzeae</taxon>
        <taxon>Oryzinae</taxon>
        <taxon>Oryza</taxon>
        <taxon>Oryza meyeriana</taxon>
    </lineage>
</organism>
<dbReference type="AlphaFoldDB" id="A0A6G1E5A3"/>